<dbReference type="EC" id="1.5.1.2" evidence="9 10"/>
<gene>
    <name evidence="15" type="primary">proC_1</name>
    <name evidence="9" type="synonym">proC</name>
    <name evidence="15" type="ORF">OXPF_06920</name>
</gene>
<name>A0A0P8YZZ7_9CLOT</name>
<keyword evidence="7 9" id="KW-0560">Oxidoreductase</keyword>
<evidence type="ECO:0000256" key="1">
    <source>
        <dbReference type="ARBA" id="ARBA00004496"/>
    </source>
</evidence>
<feature type="domain" description="Pyrroline-5-carboxylate reductase dimerisation" evidence="14">
    <location>
        <begin position="170"/>
        <end position="273"/>
    </location>
</feature>
<evidence type="ECO:0000256" key="8">
    <source>
        <dbReference type="ARBA" id="ARBA00058118"/>
    </source>
</evidence>
<keyword evidence="5 9" id="KW-0641">Proline biosynthesis</keyword>
<dbReference type="PROSITE" id="PS00521">
    <property type="entry name" value="P5CR"/>
    <property type="match status" value="1"/>
</dbReference>
<proteinExistence type="inferred from homology"/>
<dbReference type="UniPathway" id="UPA00098">
    <property type="reaction ID" value="UER00361"/>
</dbReference>
<dbReference type="RefSeq" id="WP_054873809.1">
    <property type="nucleotide sequence ID" value="NZ_LKET01000021.1"/>
</dbReference>
<comment type="caution">
    <text evidence="15">The sequence shown here is derived from an EMBL/GenBank/DDBJ whole genome shotgun (WGS) entry which is preliminary data.</text>
</comment>
<evidence type="ECO:0000256" key="6">
    <source>
        <dbReference type="ARBA" id="ARBA00022857"/>
    </source>
</evidence>
<comment type="catalytic activity">
    <reaction evidence="9 12">
        <text>L-proline + NADP(+) = (S)-1-pyrroline-5-carboxylate + NADPH + 2 H(+)</text>
        <dbReference type="Rhea" id="RHEA:14109"/>
        <dbReference type="ChEBI" id="CHEBI:15378"/>
        <dbReference type="ChEBI" id="CHEBI:17388"/>
        <dbReference type="ChEBI" id="CHEBI:57783"/>
        <dbReference type="ChEBI" id="CHEBI:58349"/>
        <dbReference type="ChEBI" id="CHEBI:60039"/>
        <dbReference type="EC" id="1.5.1.2"/>
    </reaction>
</comment>
<dbReference type="SUPFAM" id="SSF51735">
    <property type="entry name" value="NAD(P)-binding Rossmann-fold domains"/>
    <property type="match status" value="1"/>
</dbReference>
<comment type="function">
    <text evidence="8 9">Catalyzes the reduction of 1-pyrroline-5-carboxylate (PCA) to L-proline.</text>
</comment>
<dbReference type="STRING" id="36849.OXPF_06920"/>
<dbReference type="PIRSF" id="PIRSF000193">
    <property type="entry name" value="Pyrrol-5-carb_rd"/>
    <property type="match status" value="1"/>
</dbReference>
<evidence type="ECO:0000256" key="12">
    <source>
        <dbReference type="RuleBase" id="RU003903"/>
    </source>
</evidence>
<dbReference type="PATRIC" id="fig|36849.3.peg.742"/>
<dbReference type="Pfam" id="PF14748">
    <property type="entry name" value="P5CR_dimer"/>
    <property type="match status" value="1"/>
</dbReference>
<sequence>MGTLNKKIGFIGGGQMGEAIIKGLISAGLFMGDDIYVNVATDKRIQYMTEKYGVKVIKVTEGKGYDIIVDECDIIVLAVKPQVLKGVLEAIKDLPLREEHLIISIVGGVKTSAIEKYADKTPVIRVMPNTPMLVNAGASGIALGSRAKEKDGELALTIFKALGIAYLVPEHLIDPLTSVSGCGPAYAYLMIEAMTDGGVEMGLTRDMATTLAAQTLMGAAKMVLETKEHPGKLKDNVCSPGGSTIAGVHALERGGFRGIVMNAVEAGKIRMEEVGKKAE</sequence>
<evidence type="ECO:0000256" key="9">
    <source>
        <dbReference type="HAMAP-Rule" id="MF_01925"/>
    </source>
</evidence>
<feature type="domain" description="Pyrroline-5-carboxylate reductase catalytic N-terminal" evidence="13">
    <location>
        <begin position="7"/>
        <end position="106"/>
    </location>
</feature>
<dbReference type="InterPro" id="IPR008927">
    <property type="entry name" value="6-PGluconate_DH-like_C_sf"/>
</dbReference>
<evidence type="ECO:0000256" key="3">
    <source>
        <dbReference type="ARBA" id="ARBA00022490"/>
    </source>
</evidence>
<dbReference type="HAMAP" id="MF_01925">
    <property type="entry name" value="P5C_reductase"/>
    <property type="match status" value="1"/>
</dbReference>
<keyword evidence="3 9" id="KW-0963">Cytoplasm</keyword>
<dbReference type="FunFam" id="1.10.3730.10:FF:000001">
    <property type="entry name" value="Pyrroline-5-carboxylate reductase"/>
    <property type="match status" value="1"/>
</dbReference>
<dbReference type="GO" id="GO:0004735">
    <property type="term" value="F:pyrroline-5-carboxylate reductase activity"/>
    <property type="evidence" value="ECO:0007669"/>
    <property type="project" value="UniProtKB-UniRule"/>
</dbReference>
<dbReference type="InterPro" id="IPR000304">
    <property type="entry name" value="Pyrroline-COOH_reductase"/>
</dbReference>
<dbReference type="Proteomes" id="UP000050326">
    <property type="component" value="Unassembled WGS sequence"/>
</dbReference>
<keyword evidence="6 9" id="KW-0521">NADP</keyword>
<evidence type="ECO:0000259" key="14">
    <source>
        <dbReference type="Pfam" id="PF14748"/>
    </source>
</evidence>
<protein>
    <recommendedName>
        <fullName evidence="9 10">Pyrroline-5-carboxylate reductase</fullName>
        <shortName evidence="9">P5C reductase</shortName>
        <shortName evidence="9">P5CR</shortName>
        <ecNumber evidence="9 10">1.5.1.2</ecNumber>
    </recommendedName>
    <alternativeName>
        <fullName evidence="9">PCA reductase</fullName>
    </alternativeName>
</protein>
<dbReference type="PANTHER" id="PTHR11645:SF0">
    <property type="entry name" value="PYRROLINE-5-CARBOXYLATE REDUCTASE 3"/>
    <property type="match status" value="1"/>
</dbReference>
<evidence type="ECO:0000313" key="16">
    <source>
        <dbReference type="Proteomes" id="UP000050326"/>
    </source>
</evidence>
<dbReference type="Gene3D" id="3.40.50.720">
    <property type="entry name" value="NAD(P)-binding Rossmann-like Domain"/>
    <property type="match status" value="1"/>
</dbReference>
<evidence type="ECO:0000256" key="5">
    <source>
        <dbReference type="ARBA" id="ARBA00022650"/>
    </source>
</evidence>
<reference evidence="15 16" key="1">
    <citation type="submission" date="2015-09" db="EMBL/GenBank/DDBJ databases">
        <title>Genome sequence of Oxobacter pfennigii DSM 3222.</title>
        <authorList>
            <person name="Poehlein A."/>
            <person name="Bengelsdorf F.R."/>
            <person name="Schiel-Bengelsdorf B."/>
            <person name="Duerre P."/>
            <person name="Daniel R."/>
        </authorList>
    </citation>
    <scope>NUCLEOTIDE SEQUENCE [LARGE SCALE GENOMIC DNA]</scope>
    <source>
        <strain evidence="15 16">DSM 3222</strain>
    </source>
</reference>
<dbReference type="InterPro" id="IPR036291">
    <property type="entry name" value="NAD(P)-bd_dom_sf"/>
</dbReference>
<dbReference type="FunFam" id="3.40.50.720:FF:000190">
    <property type="entry name" value="Pyrroline-5-carboxylate reductase"/>
    <property type="match status" value="1"/>
</dbReference>
<evidence type="ECO:0000256" key="4">
    <source>
        <dbReference type="ARBA" id="ARBA00022605"/>
    </source>
</evidence>
<dbReference type="Pfam" id="PF03807">
    <property type="entry name" value="F420_oxidored"/>
    <property type="match status" value="1"/>
</dbReference>
<keyword evidence="16" id="KW-1185">Reference proteome</keyword>
<evidence type="ECO:0000256" key="10">
    <source>
        <dbReference type="NCBIfam" id="TIGR00112"/>
    </source>
</evidence>
<evidence type="ECO:0000256" key="2">
    <source>
        <dbReference type="ARBA" id="ARBA00005525"/>
    </source>
</evidence>
<keyword evidence="4 9" id="KW-0028">Amino-acid biosynthesis</keyword>
<comment type="subcellular location">
    <subcellularLocation>
        <location evidence="1 9">Cytoplasm</location>
    </subcellularLocation>
</comment>
<feature type="binding site" evidence="11">
    <location>
        <begin position="78"/>
        <end position="81"/>
    </location>
    <ligand>
        <name>NADP(+)</name>
        <dbReference type="ChEBI" id="CHEBI:58349"/>
    </ligand>
</feature>
<dbReference type="SUPFAM" id="SSF48179">
    <property type="entry name" value="6-phosphogluconate dehydrogenase C-terminal domain-like"/>
    <property type="match status" value="1"/>
</dbReference>
<dbReference type="GO" id="GO:0005737">
    <property type="term" value="C:cytoplasm"/>
    <property type="evidence" value="ECO:0007669"/>
    <property type="project" value="UniProtKB-SubCell"/>
</dbReference>
<dbReference type="InterPro" id="IPR028939">
    <property type="entry name" value="P5C_Rdtase_cat_N"/>
</dbReference>
<dbReference type="AlphaFoldDB" id="A0A0P8YZZ7"/>
<dbReference type="Gene3D" id="1.10.3730.10">
    <property type="entry name" value="ProC C-terminal domain-like"/>
    <property type="match status" value="1"/>
</dbReference>
<dbReference type="InterPro" id="IPR029036">
    <property type="entry name" value="P5CR_dimer"/>
</dbReference>
<dbReference type="PANTHER" id="PTHR11645">
    <property type="entry name" value="PYRROLINE-5-CARBOXYLATE REDUCTASE"/>
    <property type="match status" value="1"/>
</dbReference>
<dbReference type="GO" id="GO:0055129">
    <property type="term" value="P:L-proline biosynthetic process"/>
    <property type="evidence" value="ECO:0007669"/>
    <property type="project" value="UniProtKB-UniRule"/>
</dbReference>
<comment type="catalytic activity">
    <reaction evidence="9">
        <text>L-proline + NAD(+) = (S)-1-pyrroline-5-carboxylate + NADH + 2 H(+)</text>
        <dbReference type="Rhea" id="RHEA:14105"/>
        <dbReference type="ChEBI" id="CHEBI:15378"/>
        <dbReference type="ChEBI" id="CHEBI:17388"/>
        <dbReference type="ChEBI" id="CHEBI:57540"/>
        <dbReference type="ChEBI" id="CHEBI:57945"/>
        <dbReference type="ChEBI" id="CHEBI:60039"/>
        <dbReference type="EC" id="1.5.1.2"/>
    </reaction>
</comment>
<comment type="similarity">
    <text evidence="2 9 12">Belongs to the pyrroline-5-carboxylate reductase family.</text>
</comment>
<comment type="pathway">
    <text evidence="9 12">Amino-acid biosynthesis; L-proline biosynthesis; L-proline from L-glutamate 5-semialdehyde: step 1/1.</text>
</comment>
<evidence type="ECO:0000313" key="15">
    <source>
        <dbReference type="EMBL" id="KPU45459.1"/>
    </source>
</evidence>
<organism evidence="15 16">
    <name type="scientific">Oxobacter pfennigii</name>
    <dbReference type="NCBI Taxonomy" id="36849"/>
    <lineage>
        <taxon>Bacteria</taxon>
        <taxon>Bacillati</taxon>
        <taxon>Bacillota</taxon>
        <taxon>Clostridia</taxon>
        <taxon>Eubacteriales</taxon>
        <taxon>Clostridiaceae</taxon>
        <taxon>Oxobacter</taxon>
    </lineage>
</organism>
<dbReference type="EMBL" id="LKET01000021">
    <property type="protein sequence ID" value="KPU45459.1"/>
    <property type="molecule type" value="Genomic_DNA"/>
</dbReference>
<feature type="binding site" evidence="11">
    <location>
        <begin position="11"/>
        <end position="16"/>
    </location>
    <ligand>
        <name>NADP(+)</name>
        <dbReference type="ChEBI" id="CHEBI:58349"/>
    </ligand>
</feature>
<evidence type="ECO:0000259" key="13">
    <source>
        <dbReference type="Pfam" id="PF03807"/>
    </source>
</evidence>
<dbReference type="InterPro" id="IPR053790">
    <property type="entry name" value="P5CR-like_CS"/>
</dbReference>
<evidence type="ECO:0000256" key="11">
    <source>
        <dbReference type="PIRSR" id="PIRSR000193-1"/>
    </source>
</evidence>
<evidence type="ECO:0000256" key="7">
    <source>
        <dbReference type="ARBA" id="ARBA00023002"/>
    </source>
</evidence>
<accession>A0A0P8YZZ7</accession>
<dbReference type="NCBIfam" id="TIGR00112">
    <property type="entry name" value="proC"/>
    <property type="match status" value="1"/>
</dbReference>
<dbReference type="OrthoDB" id="9805754at2"/>